<dbReference type="STRING" id="1415166.NONO_c73810"/>
<evidence type="ECO:0000313" key="3">
    <source>
        <dbReference type="Proteomes" id="UP000019150"/>
    </source>
</evidence>
<dbReference type="Proteomes" id="UP000019150">
    <property type="component" value="Chromosome"/>
</dbReference>
<dbReference type="eggNOG" id="ENOG5031DVH">
    <property type="taxonomic scope" value="Bacteria"/>
</dbReference>
<keyword evidence="3" id="KW-1185">Reference proteome</keyword>
<dbReference type="AlphaFoldDB" id="W5TY32"/>
<feature type="region of interest" description="Disordered" evidence="1">
    <location>
        <begin position="35"/>
        <end position="68"/>
    </location>
</feature>
<dbReference type="EMBL" id="CP006850">
    <property type="protein sequence ID" value="AHH22136.1"/>
    <property type="molecule type" value="Genomic_DNA"/>
</dbReference>
<gene>
    <name evidence="2" type="ORF">NONO_c73810</name>
</gene>
<proteinExistence type="predicted"/>
<dbReference type="PATRIC" id="fig|1415166.3.peg.7572"/>
<sequence length="153" mass="15774">MAAVDRGLTNYPVIGLDTVAVAELGGELGMVRWSREPGADGATGSTTLDRHTAQEPAAAGPPTEPGGVARKQAQRVLIAEYLRRQPDGTLAEVVSDYRDWRAGLAGNTSAPGEFDVGEVLGIAFAEVVQHGAAAGIQARLLHAVPIAAAARPV</sequence>
<reference evidence="2 3" key="1">
    <citation type="journal article" date="2014" name="Appl. Environ. Microbiol.">
        <title>Insights into the Microbial Degradation of Rubber and Gutta-Percha by Analysis of the Complete Genome of Nocardia nova SH22a.</title>
        <authorList>
            <person name="Luo Q."/>
            <person name="Hiessl S."/>
            <person name="Poehlein A."/>
            <person name="Daniel R."/>
            <person name="Steinbuchel A."/>
        </authorList>
    </citation>
    <scope>NUCLEOTIDE SEQUENCE [LARGE SCALE GENOMIC DNA]</scope>
    <source>
        <strain evidence="2">SH22a</strain>
    </source>
</reference>
<dbReference type="KEGG" id="nno:NONO_c73810"/>
<accession>W5TY32</accession>
<evidence type="ECO:0000313" key="2">
    <source>
        <dbReference type="EMBL" id="AHH22136.1"/>
    </source>
</evidence>
<evidence type="ECO:0000256" key="1">
    <source>
        <dbReference type="SAM" id="MobiDB-lite"/>
    </source>
</evidence>
<dbReference type="HOGENOM" id="CLU_1711341_0_0_11"/>
<organism evidence="2 3">
    <name type="scientific">Nocardia nova SH22a</name>
    <dbReference type="NCBI Taxonomy" id="1415166"/>
    <lineage>
        <taxon>Bacteria</taxon>
        <taxon>Bacillati</taxon>
        <taxon>Actinomycetota</taxon>
        <taxon>Actinomycetes</taxon>
        <taxon>Mycobacteriales</taxon>
        <taxon>Nocardiaceae</taxon>
        <taxon>Nocardia</taxon>
    </lineage>
</organism>
<protein>
    <submittedName>
        <fullName evidence="2">Uncharacterized protein</fullName>
    </submittedName>
</protein>
<name>W5TY32_9NOCA</name>
<feature type="compositionally biased region" description="Low complexity" evidence="1">
    <location>
        <begin position="54"/>
        <end position="67"/>
    </location>
</feature>